<dbReference type="Gene3D" id="1.10.357.140">
    <property type="entry name" value="UbiA prenyltransferase"/>
    <property type="match status" value="1"/>
</dbReference>
<keyword evidence="3" id="KW-0474">Menaquinone biosynthesis</keyword>
<feature type="transmembrane region" description="Helical" evidence="7">
    <location>
        <begin position="67"/>
        <end position="87"/>
    </location>
</feature>
<comment type="subcellular location">
    <subcellularLocation>
        <location evidence="1">Membrane</location>
        <topology evidence="1">Multi-pass membrane protein</topology>
    </subcellularLocation>
</comment>
<feature type="transmembrane region" description="Helical" evidence="7">
    <location>
        <begin position="202"/>
        <end position="219"/>
    </location>
</feature>
<evidence type="ECO:0000256" key="1">
    <source>
        <dbReference type="ARBA" id="ARBA00004141"/>
    </source>
</evidence>
<protein>
    <recommendedName>
        <fullName evidence="10">UbiA prenyltransferase family protein</fullName>
    </recommendedName>
</protein>
<feature type="transmembrane region" description="Helical" evidence="7">
    <location>
        <begin position="117"/>
        <end position="138"/>
    </location>
</feature>
<keyword evidence="4 7" id="KW-0812">Transmembrane</keyword>
<dbReference type="GO" id="GO:0009234">
    <property type="term" value="P:menaquinone biosynthetic process"/>
    <property type="evidence" value="ECO:0007669"/>
    <property type="project" value="UniProtKB-UniPathway"/>
</dbReference>
<dbReference type="InterPro" id="IPR000537">
    <property type="entry name" value="UbiA_prenyltransferase"/>
</dbReference>
<evidence type="ECO:0000256" key="5">
    <source>
        <dbReference type="ARBA" id="ARBA00022989"/>
    </source>
</evidence>
<evidence type="ECO:0000256" key="6">
    <source>
        <dbReference type="ARBA" id="ARBA00023136"/>
    </source>
</evidence>
<dbReference type="GO" id="GO:0016020">
    <property type="term" value="C:membrane"/>
    <property type="evidence" value="ECO:0007669"/>
    <property type="project" value="UniProtKB-SubCell"/>
</dbReference>
<dbReference type="GO" id="GO:0042371">
    <property type="term" value="P:vitamin K biosynthetic process"/>
    <property type="evidence" value="ECO:0007669"/>
    <property type="project" value="TreeGrafter"/>
</dbReference>
<dbReference type="PANTHER" id="PTHR13929:SF4">
    <property type="entry name" value="PRENYLTRANSFERASE-RELATED"/>
    <property type="match status" value="1"/>
</dbReference>
<dbReference type="OrthoDB" id="203513at2759"/>
<proteinExistence type="predicted"/>
<organism evidence="8 9">
    <name type="scientific">Polysphondylium violaceum</name>
    <dbReference type="NCBI Taxonomy" id="133409"/>
    <lineage>
        <taxon>Eukaryota</taxon>
        <taxon>Amoebozoa</taxon>
        <taxon>Evosea</taxon>
        <taxon>Eumycetozoa</taxon>
        <taxon>Dictyostelia</taxon>
        <taxon>Dictyosteliales</taxon>
        <taxon>Dictyosteliaceae</taxon>
        <taxon>Polysphondylium</taxon>
    </lineage>
</organism>
<dbReference type="EMBL" id="AJWJ01000695">
    <property type="protein sequence ID" value="KAF2069296.1"/>
    <property type="molecule type" value="Genomic_DNA"/>
</dbReference>
<evidence type="ECO:0000256" key="4">
    <source>
        <dbReference type="ARBA" id="ARBA00022692"/>
    </source>
</evidence>
<dbReference type="GO" id="GO:0004659">
    <property type="term" value="F:prenyltransferase activity"/>
    <property type="evidence" value="ECO:0007669"/>
    <property type="project" value="InterPro"/>
</dbReference>
<feature type="transmembrane region" description="Helical" evidence="7">
    <location>
        <begin position="173"/>
        <end position="196"/>
    </location>
</feature>
<dbReference type="Proteomes" id="UP000695562">
    <property type="component" value="Unassembled WGS sequence"/>
</dbReference>
<dbReference type="AlphaFoldDB" id="A0A8J4PTR3"/>
<evidence type="ECO:0000256" key="3">
    <source>
        <dbReference type="ARBA" id="ARBA00022428"/>
    </source>
</evidence>
<feature type="transmembrane region" description="Helical" evidence="7">
    <location>
        <begin position="144"/>
        <end position="161"/>
    </location>
</feature>
<keyword evidence="5 7" id="KW-1133">Transmembrane helix</keyword>
<evidence type="ECO:0000256" key="2">
    <source>
        <dbReference type="ARBA" id="ARBA00004863"/>
    </source>
</evidence>
<feature type="transmembrane region" description="Helical" evidence="7">
    <location>
        <begin position="42"/>
        <end position="61"/>
    </location>
</feature>
<dbReference type="InterPro" id="IPR044878">
    <property type="entry name" value="UbiA_sf"/>
</dbReference>
<evidence type="ECO:0000313" key="9">
    <source>
        <dbReference type="Proteomes" id="UP000695562"/>
    </source>
</evidence>
<comment type="caution">
    <text evidence="8">The sequence shown here is derived from an EMBL/GenBank/DDBJ whole genome shotgun (WGS) entry which is preliminary data.</text>
</comment>
<dbReference type="Pfam" id="PF01040">
    <property type="entry name" value="UbiA"/>
    <property type="match status" value="1"/>
</dbReference>
<sequence length="245" mass="28243">MFMNATTIKASNTKLDSITLLFVSICFKMNIVKKYLIATRSFFNITCFVFLLEGIIVSYVQTQSIHLGKLVLVFLLSVLTHNMSYLANSLIDFCTGSDVAETSNDRTLFELITFKELYLFLVFISCLICSLLFIVYNVFSVIEFYQFLYFVIFQVICAWIYTPLKYFAMGHIIFSGFFMSVYFWAIFVCTGSFPVWGPEVKYSLLTPILLTLAIHGNYIRDYDADKKAKIYTTATIFKKKKCNIS</sequence>
<evidence type="ECO:0008006" key="10">
    <source>
        <dbReference type="Google" id="ProtNLM"/>
    </source>
</evidence>
<comment type="pathway">
    <text evidence="2">Quinol/quinone metabolism; menaquinone biosynthesis.</text>
</comment>
<keyword evidence="9" id="KW-1185">Reference proteome</keyword>
<evidence type="ECO:0000256" key="7">
    <source>
        <dbReference type="SAM" id="Phobius"/>
    </source>
</evidence>
<name>A0A8J4PTR3_9MYCE</name>
<evidence type="ECO:0000313" key="8">
    <source>
        <dbReference type="EMBL" id="KAF2069296.1"/>
    </source>
</evidence>
<dbReference type="InterPro" id="IPR026046">
    <property type="entry name" value="UBIAD1"/>
</dbReference>
<accession>A0A8J4PTR3</accession>
<keyword evidence="6 7" id="KW-0472">Membrane</keyword>
<dbReference type="UniPathway" id="UPA00079"/>
<reference evidence="8" key="1">
    <citation type="submission" date="2020-01" db="EMBL/GenBank/DDBJ databases">
        <title>Development of genomics and gene disruption for Polysphondylium violaceum indicates a role for the polyketide synthase stlB in stalk morphogenesis.</title>
        <authorList>
            <person name="Narita B."/>
            <person name="Kawabe Y."/>
            <person name="Kin K."/>
            <person name="Saito T."/>
            <person name="Gibbs R."/>
            <person name="Kuspa A."/>
            <person name="Muzny D."/>
            <person name="Queller D."/>
            <person name="Richards S."/>
            <person name="Strassman J."/>
            <person name="Sucgang R."/>
            <person name="Worley K."/>
            <person name="Schaap P."/>
        </authorList>
    </citation>
    <scope>NUCLEOTIDE SEQUENCE</scope>
    <source>
        <strain evidence="8">QSvi11</strain>
    </source>
</reference>
<dbReference type="PANTHER" id="PTHR13929">
    <property type="entry name" value="1,4-DIHYDROXY-2-NAPHTHOATE OCTAPRENYLTRANSFERASE"/>
    <property type="match status" value="1"/>
</dbReference>
<gene>
    <name evidence="8" type="ORF">CYY_009387</name>
</gene>